<dbReference type="RefSeq" id="WP_141346270.1">
    <property type="nucleotide sequence ID" value="NZ_BJLF01000012.1"/>
</dbReference>
<gene>
    <name evidence="1" type="ORF">VIN01S_26060</name>
</gene>
<reference evidence="1 2" key="1">
    <citation type="submission" date="2019-06" db="EMBL/GenBank/DDBJ databases">
        <title>Whole genome shotgun sequence of Vibrio inusitatus NBRC 102082.</title>
        <authorList>
            <person name="Hosoyama A."/>
            <person name="Uohara A."/>
            <person name="Ohji S."/>
            <person name="Ichikawa N."/>
        </authorList>
    </citation>
    <scope>NUCLEOTIDE SEQUENCE [LARGE SCALE GENOMIC DNA]</scope>
    <source>
        <strain evidence="1 2">NBRC 102082</strain>
    </source>
</reference>
<proteinExistence type="predicted"/>
<name>A0A4Y3HYY9_9VIBR</name>
<evidence type="ECO:0000313" key="1">
    <source>
        <dbReference type="EMBL" id="GEA51802.1"/>
    </source>
</evidence>
<comment type="caution">
    <text evidence="1">The sequence shown here is derived from an EMBL/GenBank/DDBJ whole genome shotgun (WGS) entry which is preliminary data.</text>
</comment>
<dbReference type="Proteomes" id="UP000318717">
    <property type="component" value="Unassembled WGS sequence"/>
</dbReference>
<evidence type="ECO:0000313" key="2">
    <source>
        <dbReference type="Proteomes" id="UP000318717"/>
    </source>
</evidence>
<dbReference type="EMBL" id="BJLF01000012">
    <property type="protein sequence ID" value="GEA51802.1"/>
    <property type="molecule type" value="Genomic_DNA"/>
</dbReference>
<accession>A0A4Y3HYY9</accession>
<sequence>MPSSTCQQTNPELHLDSLAVLKLLTLEPMGVMTLDQLHFFIYHTLLDKIETLLNLLEFSQCILIDGEDIYLTEVGMNYLERNG</sequence>
<dbReference type="OrthoDB" id="5889008at2"/>
<keyword evidence="2" id="KW-1185">Reference proteome</keyword>
<protein>
    <submittedName>
        <fullName evidence="1">Uncharacterized protein</fullName>
    </submittedName>
</protein>
<organism evidence="1 2">
    <name type="scientific">Vibrio inusitatus NBRC 102082</name>
    <dbReference type="NCBI Taxonomy" id="1219070"/>
    <lineage>
        <taxon>Bacteria</taxon>
        <taxon>Pseudomonadati</taxon>
        <taxon>Pseudomonadota</taxon>
        <taxon>Gammaproteobacteria</taxon>
        <taxon>Vibrionales</taxon>
        <taxon>Vibrionaceae</taxon>
        <taxon>Vibrio</taxon>
    </lineage>
</organism>
<dbReference type="AlphaFoldDB" id="A0A4Y3HYY9"/>